<dbReference type="Proteomes" id="UP001176891">
    <property type="component" value="Unassembled WGS sequence"/>
</dbReference>
<name>A0ABT8WW54_9FLAO</name>
<dbReference type="Pfam" id="PF18962">
    <property type="entry name" value="Por_Secre_tail"/>
    <property type="match status" value="1"/>
</dbReference>
<keyword evidence="4" id="KW-1185">Reference proteome</keyword>
<organism evidence="3 4">
    <name type="scientific">Flavivirga amylovorans</name>
    <dbReference type="NCBI Taxonomy" id="870486"/>
    <lineage>
        <taxon>Bacteria</taxon>
        <taxon>Pseudomonadati</taxon>
        <taxon>Bacteroidota</taxon>
        <taxon>Flavobacteriia</taxon>
        <taxon>Flavobacteriales</taxon>
        <taxon>Flavobacteriaceae</taxon>
        <taxon>Flavivirga</taxon>
    </lineage>
</organism>
<protein>
    <submittedName>
        <fullName evidence="3">T9SS type A sorting domain-containing protein</fullName>
    </submittedName>
</protein>
<keyword evidence="1" id="KW-0732">Signal</keyword>
<comment type="caution">
    <text evidence="3">The sequence shown here is derived from an EMBL/GenBank/DDBJ whole genome shotgun (WGS) entry which is preliminary data.</text>
</comment>
<evidence type="ECO:0000256" key="1">
    <source>
        <dbReference type="ARBA" id="ARBA00022729"/>
    </source>
</evidence>
<accession>A0ABT8WW54</accession>
<reference evidence="3" key="1">
    <citation type="submission" date="2023-07" db="EMBL/GenBank/DDBJ databases">
        <title>Two novel species in the genus Flavivirga.</title>
        <authorList>
            <person name="Kwon K."/>
        </authorList>
    </citation>
    <scope>NUCLEOTIDE SEQUENCE</scope>
    <source>
        <strain evidence="3">KACC 14157</strain>
    </source>
</reference>
<dbReference type="InterPro" id="IPR026444">
    <property type="entry name" value="Secre_tail"/>
</dbReference>
<dbReference type="NCBIfam" id="TIGR04183">
    <property type="entry name" value="Por_Secre_tail"/>
    <property type="match status" value="1"/>
</dbReference>
<proteinExistence type="predicted"/>
<sequence length="73" mass="8175">MPNKGSFTVHFNEQEVSSLVIYNVAGQKVYKETFENKRSNKSLSVSQNFAPGIYLLLTTDIKGNTTSTKFLVN</sequence>
<evidence type="ECO:0000313" key="3">
    <source>
        <dbReference type="EMBL" id="MDO5985922.1"/>
    </source>
</evidence>
<evidence type="ECO:0000313" key="4">
    <source>
        <dbReference type="Proteomes" id="UP001176891"/>
    </source>
</evidence>
<gene>
    <name evidence="3" type="ORF">Q4Q39_00775</name>
</gene>
<dbReference type="RefSeq" id="WP_303281296.1">
    <property type="nucleotide sequence ID" value="NZ_JAUOEM010000001.1"/>
</dbReference>
<evidence type="ECO:0000259" key="2">
    <source>
        <dbReference type="Pfam" id="PF18962"/>
    </source>
</evidence>
<feature type="domain" description="Secretion system C-terminal sorting" evidence="2">
    <location>
        <begin position="2"/>
        <end position="72"/>
    </location>
</feature>
<dbReference type="EMBL" id="JAUOEM010000001">
    <property type="protein sequence ID" value="MDO5985922.1"/>
    <property type="molecule type" value="Genomic_DNA"/>
</dbReference>